<dbReference type="EMBL" id="FQUM01000003">
    <property type="protein sequence ID" value="SHE96885.1"/>
    <property type="molecule type" value="Genomic_DNA"/>
</dbReference>
<evidence type="ECO:0000313" key="6">
    <source>
        <dbReference type="EMBL" id="SHE96885.1"/>
    </source>
</evidence>
<keyword evidence="4" id="KW-0472">Membrane</keyword>
<keyword evidence="7" id="KW-1185">Reference proteome</keyword>
<dbReference type="GO" id="GO:0005886">
    <property type="term" value="C:plasma membrane"/>
    <property type="evidence" value="ECO:0007669"/>
    <property type="project" value="InterPro"/>
</dbReference>
<proteinExistence type="predicted"/>
<evidence type="ECO:0000256" key="3">
    <source>
        <dbReference type="ARBA" id="ARBA00022989"/>
    </source>
</evidence>
<comment type="subcellular location">
    <subcellularLocation>
        <location evidence="1">Membrane</location>
        <topology evidence="1">Single-pass membrane protein</topology>
    </subcellularLocation>
</comment>
<evidence type="ECO:0000256" key="2">
    <source>
        <dbReference type="ARBA" id="ARBA00022692"/>
    </source>
</evidence>
<keyword evidence="2" id="KW-0812">Transmembrane</keyword>
<dbReference type="Pfam" id="PF04357">
    <property type="entry name" value="TamB"/>
    <property type="match status" value="1"/>
</dbReference>
<feature type="domain" description="Translocation and assembly module TamB C-terminal" evidence="5">
    <location>
        <begin position="1024"/>
        <end position="1402"/>
    </location>
</feature>
<dbReference type="Proteomes" id="UP000184164">
    <property type="component" value="Unassembled WGS sequence"/>
</dbReference>
<reference evidence="6 7" key="1">
    <citation type="submission" date="2016-11" db="EMBL/GenBank/DDBJ databases">
        <authorList>
            <person name="Jaros S."/>
            <person name="Januszkiewicz K."/>
            <person name="Wedrychowicz H."/>
        </authorList>
    </citation>
    <scope>NUCLEOTIDE SEQUENCE [LARGE SCALE GENOMIC DNA]</scope>
    <source>
        <strain evidence="6 7">DSM 26910</strain>
    </source>
</reference>
<dbReference type="RefSeq" id="WP_073000116.1">
    <property type="nucleotide sequence ID" value="NZ_FQUM01000003.1"/>
</dbReference>
<name>A0A1M4XTW0_9BACT</name>
<evidence type="ECO:0000259" key="5">
    <source>
        <dbReference type="Pfam" id="PF04357"/>
    </source>
</evidence>
<dbReference type="OrthoDB" id="1109098at2"/>
<dbReference type="PANTHER" id="PTHR36985">
    <property type="entry name" value="TRANSLOCATION AND ASSEMBLY MODULE SUBUNIT TAMB"/>
    <property type="match status" value="1"/>
</dbReference>
<gene>
    <name evidence="6" type="ORF">SAMN05444274_103120</name>
</gene>
<keyword evidence="3" id="KW-1133">Transmembrane helix</keyword>
<evidence type="ECO:0000256" key="1">
    <source>
        <dbReference type="ARBA" id="ARBA00004167"/>
    </source>
</evidence>
<dbReference type="PANTHER" id="PTHR36985:SF1">
    <property type="entry name" value="TRANSLOCATION AND ASSEMBLY MODULE SUBUNIT TAMB"/>
    <property type="match status" value="1"/>
</dbReference>
<evidence type="ECO:0000313" key="7">
    <source>
        <dbReference type="Proteomes" id="UP000184164"/>
    </source>
</evidence>
<evidence type="ECO:0000256" key="4">
    <source>
        <dbReference type="ARBA" id="ARBA00023136"/>
    </source>
</evidence>
<protein>
    <submittedName>
        <fullName evidence="6">Autotransporter translocation and assembly factor TamB</fullName>
    </submittedName>
</protein>
<accession>A0A1M4XTW0</accession>
<dbReference type="GO" id="GO:0009306">
    <property type="term" value="P:protein secretion"/>
    <property type="evidence" value="ECO:0007669"/>
    <property type="project" value="InterPro"/>
</dbReference>
<dbReference type="STRING" id="1484053.SAMN05444274_103120"/>
<organism evidence="6 7">
    <name type="scientific">Mariniphaga anaerophila</name>
    <dbReference type="NCBI Taxonomy" id="1484053"/>
    <lineage>
        <taxon>Bacteria</taxon>
        <taxon>Pseudomonadati</taxon>
        <taxon>Bacteroidota</taxon>
        <taxon>Bacteroidia</taxon>
        <taxon>Marinilabiliales</taxon>
        <taxon>Prolixibacteraceae</taxon>
        <taxon>Mariniphaga</taxon>
    </lineage>
</organism>
<sequence length="1404" mass="155366">MKKGIKYGLVIPGTLLLGFLLLLLLAALLLQTGQVKHKIAKIAEVQVSKSLNGNLSIGKIEGNFFTHLSVKNILLTTEQDTLAQIDEINAEYNLWPLLRNLLDIHTVEIIRPQLFLKQINDSAWNVQQIAKQEQNTTEPASGSPGSLKINLANFRLIDGFIKTATPDTIIPQKVEHLNAKLSGYWSNNQQQAELKQFSFSTQNPDFNLKQIQFALSNNNRVIELKNFSIETELNQLHAEAGFSQEQKTGDAFIESPGLKLSEFSYFLPYLKIPVAPDFKMSADMQENAAVATLELKNQKQKISLQITSENLSEFLSLPEETTLLWSAGLKMEQVYLAGWLGNPELPYVLNGEISASGRGTDPKTAEISLNGQLNDWIYKKAETGELLFDLAMNEGSLDGTIQGNGSFGKFEMNSTIRSLLEQPEFETEITSTNLNLEQLSGIKNLDSDINLTAGIKGEGFDPEKLFASAQINMLHSRIQHLQFDTLSAIADYRGQNLVVDSFLLKTKNALLTANGNYSFDAQSDLQLDARFSDVEEFYAWLPDSSFQASGTIAANLRGRPDSLLLETAVVLDSVGYNDLSVKEMQLHAKGKLTASDTIFETQLVAQKILAGNFLVDSISARAQGSPDSLFLSANAVAGDLSTQIKTGIIPKSSLKISLADWEINSGNQKWKLQQTPVTIEIEDQKYRVTNFRMASISSESEEFISINGLINSTGTQNFQMEIKNLNLEEFGQLLNVEQPVSGTFNTRLNFQGKHDSLIMNTNYLVTDAEINKLRIKNISGELAFANNQLNLKTLVAPNDTGKIEIASAFPLQVDLDSIKLKVPRSDQLSGEINIEKIALDLLKEMEISDDVTGYLNGSINLNGTVQDPVLNGKFDFLNTAYNNYRLRKLGGSMKFDNNLFSANVTAIPQDSGRLEAVAEIPVHYDIDSLKININPKDPITGNIFIDKLPLQILHAVNPSGTLGGFIDGNVGLSGTMESPNPEGNIHLKNALVKMPEYGIDYKDIGFSLNFGRNKVVLNDLLIKTKEGSLAGSGQIDFASDIFKGDISQSEIALKFNRFEPFNHRQFNMEIDGDITLGGKKGEVVYGGNISIPRSEINIPTVLRMFGQTTVPELPKPILVRELEKMQEQADSAGSEIIVAAKSDSIKSDYFDKFKGKLNIRIPRNTWIKNEDMYVEISGDVDLIKSNEYFEIFGVVDVVRGQYSLLGKTFVIDEGSIRFQGGEEMETTMDIKASYLFRNQQRAEQKLSVQISGTAESPEVHFLLDGSSVSEGDALSYILFGKSMDELSIDEQSNIAGAGGKDLAGKAAASILTSQLTSFLGDKLAVDYIEVKSDGGFDNATVVVGKYITNDLFVSYEQRFGETHENDIVKYEVKLEYELFRFLFFQLNNSSRSSGFDVIFKFDVK</sequence>
<dbReference type="InterPro" id="IPR007452">
    <property type="entry name" value="TamB_C"/>
</dbReference>